<comment type="function">
    <text evidence="5">One of the primary rRNA binding proteins, this protein initially binds near the 5'-end of the 23S rRNA. It is important during the early stages of 50S assembly. It makes multiple contacts with different domains of the 23S rRNA in the assembled 50S subunit and ribosome.</text>
</comment>
<keyword evidence="5" id="KW-0699">rRNA-binding</keyword>
<dbReference type="InterPro" id="IPR023574">
    <property type="entry name" value="Ribosomal_uL4_dom_sf"/>
</dbReference>
<comment type="subunit">
    <text evidence="5">Part of the 50S ribosomal subunit.</text>
</comment>
<dbReference type="RefSeq" id="WP_201504983.1">
    <property type="nucleotide sequence ID" value="NZ_BAAAFR010000004.1"/>
</dbReference>
<evidence type="ECO:0000256" key="2">
    <source>
        <dbReference type="ARBA" id="ARBA00022980"/>
    </source>
</evidence>
<dbReference type="InterPro" id="IPR013005">
    <property type="entry name" value="Ribosomal_uL4-like"/>
</dbReference>
<dbReference type="Proteomes" id="UP001501787">
    <property type="component" value="Unassembled WGS sequence"/>
</dbReference>
<dbReference type="SUPFAM" id="SSF52166">
    <property type="entry name" value="Ribosomal protein L4"/>
    <property type="match status" value="1"/>
</dbReference>
<dbReference type="NCBIfam" id="TIGR03953">
    <property type="entry name" value="rplD_bact"/>
    <property type="match status" value="1"/>
</dbReference>
<accession>A0ABP3FLW1</accession>
<reference evidence="8" key="1">
    <citation type="journal article" date="2019" name="Int. J. Syst. Evol. Microbiol.">
        <title>The Global Catalogue of Microorganisms (GCM) 10K type strain sequencing project: providing services to taxonomists for standard genome sequencing and annotation.</title>
        <authorList>
            <consortium name="The Broad Institute Genomics Platform"/>
            <consortium name="The Broad Institute Genome Sequencing Center for Infectious Disease"/>
            <person name="Wu L."/>
            <person name="Ma J."/>
        </authorList>
    </citation>
    <scope>NUCLEOTIDE SEQUENCE [LARGE SCALE GENOMIC DNA]</scope>
    <source>
        <strain evidence="8">JCM 16343</strain>
    </source>
</reference>
<evidence type="ECO:0000313" key="8">
    <source>
        <dbReference type="Proteomes" id="UP001501787"/>
    </source>
</evidence>
<dbReference type="GO" id="GO:0005840">
    <property type="term" value="C:ribosome"/>
    <property type="evidence" value="ECO:0007669"/>
    <property type="project" value="UniProtKB-KW"/>
</dbReference>
<gene>
    <name evidence="5 7" type="primary">rplD</name>
    <name evidence="7" type="ORF">GCM10009129_14800</name>
</gene>
<comment type="similarity">
    <text evidence="1 5">Belongs to the universal ribosomal protein uL4 family.</text>
</comment>
<evidence type="ECO:0000256" key="6">
    <source>
        <dbReference type="SAM" id="MobiDB-lite"/>
    </source>
</evidence>
<dbReference type="PANTHER" id="PTHR10746:SF6">
    <property type="entry name" value="LARGE RIBOSOMAL SUBUNIT PROTEIN UL4M"/>
    <property type="match status" value="1"/>
</dbReference>
<proteinExistence type="inferred from homology"/>
<organism evidence="7 8">
    <name type="scientific">Psychrobacter aestuarii</name>
    <dbReference type="NCBI Taxonomy" id="556327"/>
    <lineage>
        <taxon>Bacteria</taxon>
        <taxon>Pseudomonadati</taxon>
        <taxon>Pseudomonadota</taxon>
        <taxon>Gammaproteobacteria</taxon>
        <taxon>Moraxellales</taxon>
        <taxon>Moraxellaceae</taxon>
        <taxon>Psychrobacter</taxon>
    </lineage>
</organism>
<keyword evidence="2 5" id="KW-0689">Ribosomal protein</keyword>
<sequence length="200" mass="21924">MDLKTVTGAAVELSDTAFGREFNEALVHQVVTAYLAGARQGTRAQKTRAEVSGGGIKPWRQKGTGRARAGSIRSPIWRSGGRAFAAKPQDWSQKVNRKMYRGAMQCILAELVRQERLILVEELNISAPKTKELVAKLSELNAPRALIVTKEVDENLYLAARNIPHVNVLGTNEVDPVSLIAFDKVIMSVEAAKQFEEALA</sequence>
<name>A0ABP3FLW1_9GAMM</name>
<evidence type="ECO:0000256" key="4">
    <source>
        <dbReference type="ARBA" id="ARBA00035244"/>
    </source>
</evidence>
<dbReference type="HAMAP" id="MF_01328_B">
    <property type="entry name" value="Ribosomal_uL4_B"/>
    <property type="match status" value="1"/>
</dbReference>
<comment type="function">
    <text evidence="5">Forms part of the polypeptide exit tunnel.</text>
</comment>
<evidence type="ECO:0000256" key="1">
    <source>
        <dbReference type="ARBA" id="ARBA00010528"/>
    </source>
</evidence>
<protein>
    <recommendedName>
        <fullName evidence="4 5">Large ribosomal subunit protein uL4</fullName>
    </recommendedName>
</protein>
<evidence type="ECO:0000256" key="5">
    <source>
        <dbReference type="HAMAP-Rule" id="MF_01328"/>
    </source>
</evidence>
<keyword evidence="8" id="KW-1185">Reference proteome</keyword>
<evidence type="ECO:0000256" key="3">
    <source>
        <dbReference type="ARBA" id="ARBA00023274"/>
    </source>
</evidence>
<comment type="caution">
    <text evidence="7">The sequence shown here is derived from an EMBL/GenBank/DDBJ whole genome shotgun (WGS) entry which is preliminary data.</text>
</comment>
<dbReference type="PANTHER" id="PTHR10746">
    <property type="entry name" value="50S RIBOSOMAL PROTEIN L4"/>
    <property type="match status" value="1"/>
</dbReference>
<keyword evidence="3 5" id="KW-0687">Ribonucleoprotein</keyword>
<keyword evidence="5" id="KW-0694">RNA-binding</keyword>
<dbReference type="InterPro" id="IPR002136">
    <property type="entry name" value="Ribosomal_uL4"/>
</dbReference>
<dbReference type="Pfam" id="PF00573">
    <property type="entry name" value="Ribosomal_L4"/>
    <property type="match status" value="1"/>
</dbReference>
<dbReference type="Gene3D" id="3.40.1370.10">
    <property type="match status" value="1"/>
</dbReference>
<evidence type="ECO:0000313" key="7">
    <source>
        <dbReference type="EMBL" id="GAA0318303.1"/>
    </source>
</evidence>
<dbReference type="EMBL" id="BAAAFR010000004">
    <property type="protein sequence ID" value="GAA0318303.1"/>
    <property type="molecule type" value="Genomic_DNA"/>
</dbReference>
<feature type="region of interest" description="Disordered" evidence="6">
    <location>
        <begin position="45"/>
        <end position="64"/>
    </location>
</feature>